<keyword evidence="2" id="KW-1185">Reference proteome</keyword>
<gene>
    <name evidence="1" type="ORF">LM286_17390</name>
</gene>
<dbReference type="SUPFAM" id="SSF52467">
    <property type="entry name" value="DHS-like NAD/FAD-binding domain"/>
    <property type="match status" value="1"/>
</dbReference>
<sequence length="314" mass="36034">MISILFGAGASYGSENSGIEVPPLGNKLFHELDRLGGCFNKLSSELKNKFLVHGFESAMLEIPNDSKILNPLQNELALYLSGFTPSNNSAYVRLFSKISDISKPQLITLNYDLLIEKSIELLQEHIGDNIKSYPQLLKLHGSSNFVPDFHNMNISDISAVGYTSFIETDNIKVLKHNEIKQWVEKNNFDSSPVMCMYSKDKRMITCPFYFNMAKKEFIKKINKTKLMIIIGTKYTPHDKHIWDMILSNKKSRVILVDPYPDKDLKKSINKKNRIVKENEIIEKSFSDSVDEIAKTINAEIKKYNKEEQQRDINK</sequence>
<reference evidence="1 2" key="1">
    <citation type="submission" date="2024-02" db="EMBL/GenBank/DDBJ databases">
        <title>Tn5403 promotes plasmid rearrangements and degradation of the Klebsiella pneumoniae carbapenemase (KPC) transposon Tn4401.</title>
        <authorList>
            <person name="Sheppard A.E."/>
            <person name="Barry K.E."/>
            <person name="Parikh H.I."/>
            <person name="Vegesana K."/>
            <person name="Sebra R."/>
            <person name="George S."/>
            <person name="Sanderson N.D."/>
            <person name="Stoesser N."/>
            <person name="Eyre D.W."/>
            <person name="Crook D.W."/>
            <person name="Walker A.S."/>
            <person name="Mathers A.J."/>
        </authorList>
    </citation>
    <scope>NUCLEOTIDE SEQUENCE [LARGE SCALE GENOMIC DNA]</scope>
    <source>
        <strain evidence="1 2">CAV1921</strain>
    </source>
</reference>
<evidence type="ECO:0000313" key="2">
    <source>
        <dbReference type="Proteomes" id="UP001350972"/>
    </source>
</evidence>
<accession>A0ABZ2DTF9</accession>
<dbReference type="EMBL" id="CP145163">
    <property type="protein sequence ID" value="WWC10125.1"/>
    <property type="molecule type" value="Genomic_DNA"/>
</dbReference>
<proteinExistence type="predicted"/>
<protein>
    <recommendedName>
        <fullName evidence="3">SIR2-like domain-containing protein</fullName>
    </recommendedName>
</protein>
<evidence type="ECO:0008006" key="3">
    <source>
        <dbReference type="Google" id="ProtNLM"/>
    </source>
</evidence>
<dbReference type="RefSeq" id="WP_338481259.1">
    <property type="nucleotide sequence ID" value="NZ_CP145156.1"/>
</dbReference>
<dbReference type="Proteomes" id="UP001350972">
    <property type="component" value="Chromosome"/>
</dbReference>
<evidence type="ECO:0000313" key="1">
    <source>
        <dbReference type="EMBL" id="WWC10125.1"/>
    </source>
</evidence>
<name>A0ABZ2DTF9_RAOOR</name>
<dbReference type="InterPro" id="IPR029035">
    <property type="entry name" value="DHS-like_NAD/FAD-binding_dom"/>
</dbReference>
<organism evidence="1 2">
    <name type="scientific">Raoultella ornithinolytica</name>
    <name type="common">Klebsiella ornithinolytica</name>
    <dbReference type="NCBI Taxonomy" id="54291"/>
    <lineage>
        <taxon>Bacteria</taxon>
        <taxon>Pseudomonadati</taxon>
        <taxon>Pseudomonadota</taxon>
        <taxon>Gammaproteobacteria</taxon>
        <taxon>Enterobacterales</taxon>
        <taxon>Enterobacteriaceae</taxon>
        <taxon>Klebsiella/Raoultella group</taxon>
        <taxon>Raoultella</taxon>
    </lineage>
</organism>